<dbReference type="EMBL" id="CZAY01000002">
    <property type="protein sequence ID" value="CUP06831.1"/>
    <property type="molecule type" value="Genomic_DNA"/>
</dbReference>
<name>A0A174K7M7_9FIRM</name>
<evidence type="ECO:0000259" key="1">
    <source>
        <dbReference type="Pfam" id="PF20276"/>
    </source>
</evidence>
<dbReference type="Pfam" id="PF20276">
    <property type="entry name" value="CTD1"/>
    <property type="match status" value="1"/>
</dbReference>
<dbReference type="RefSeq" id="WP_055281463.1">
    <property type="nucleotide sequence ID" value="NZ_CZAY01000002.1"/>
</dbReference>
<organism evidence="2 3">
    <name type="scientific">Dorea longicatena</name>
    <dbReference type="NCBI Taxonomy" id="88431"/>
    <lineage>
        <taxon>Bacteria</taxon>
        <taxon>Bacillati</taxon>
        <taxon>Bacillota</taxon>
        <taxon>Clostridia</taxon>
        <taxon>Lachnospirales</taxon>
        <taxon>Lachnospiraceae</taxon>
        <taxon>Dorea</taxon>
    </lineage>
</organism>
<sequence length="534" mass="62528">MENVFEHDAIPTWSGFIYQGRIAVYLAIKKIIELRDGNKISEIDKYAIEMEKCEDIAIVYQCEKEKREYISIHQVKNEKENALGAYKKPLIQLMLEKGYYTKDNGDAPDAYLHIANRVRIQNKDFETEYLENIKNWKQKILNYYNAVDEACKNFTYNPHFYEELLKAIDTEPIGIDRSEYKKRYNAVITYCKKVMENNDSKDILKLKEELENLKDYLLNKFAVPNISNEVTIYEYDTGLKYFDATKIFDEIVGLVEKYKGTVEGWSKEQYKYLADKILNYIDKTILERHKKLQENNGVVKEISLSTIKDIMDSVIENNEKEANVLALKRGYIETLEKFCEKCKRSNDYTCQDIGCKLQQAEYRKENLNEEDFVKFCYNLRPECEKKIEDRACIADLGNKDGLIESVFPIIKEIPSERFMSKEDERQLKVRNYDKTAFITAITNSDAEDTVLGIEQAMDKNSVMIESIFDADQLVTTRLEAEENIWNQSCIKIRSDEIGDGQNVENRDEKSIYVPKRPEFVKAENLIKDMEKDGE</sequence>
<evidence type="ECO:0000313" key="3">
    <source>
        <dbReference type="Proteomes" id="UP000095485"/>
    </source>
</evidence>
<reference evidence="2 3" key="1">
    <citation type="submission" date="2015-09" db="EMBL/GenBank/DDBJ databases">
        <authorList>
            <consortium name="Pathogen Informatics"/>
        </authorList>
    </citation>
    <scope>NUCLEOTIDE SEQUENCE [LARGE SCALE GENOMIC DNA]</scope>
    <source>
        <strain evidence="2 3">2789STDY5834914</strain>
    </source>
</reference>
<dbReference type="AlphaFoldDB" id="A0A174K7M7"/>
<dbReference type="InterPro" id="IPR046920">
    <property type="entry name" value="ABC-3C_CTD1"/>
</dbReference>
<protein>
    <recommendedName>
        <fullName evidence="1">ABC-three component systems C-terminal domain-containing protein</fullName>
    </recommendedName>
</protein>
<gene>
    <name evidence="2" type="ORF">ERS852526_00352</name>
</gene>
<dbReference type="Proteomes" id="UP000095485">
    <property type="component" value="Unassembled WGS sequence"/>
</dbReference>
<feature type="domain" description="ABC-three component systems C-terminal" evidence="1">
    <location>
        <begin position="230"/>
        <end position="477"/>
    </location>
</feature>
<dbReference type="OrthoDB" id="9149748at2"/>
<accession>A0A174K7M7</accession>
<dbReference type="GeneID" id="96227662"/>
<proteinExistence type="predicted"/>
<evidence type="ECO:0000313" key="2">
    <source>
        <dbReference type="EMBL" id="CUP06831.1"/>
    </source>
</evidence>